<accession>A0A0B0PMY6</accession>
<dbReference type="EMBL" id="KN436166">
    <property type="protein sequence ID" value="KHG26360.1"/>
    <property type="molecule type" value="Genomic_DNA"/>
</dbReference>
<protein>
    <submittedName>
        <fullName evidence="1">Uncharacterized protein</fullName>
    </submittedName>
</protein>
<evidence type="ECO:0000313" key="1">
    <source>
        <dbReference type="EMBL" id="KHG26360.1"/>
    </source>
</evidence>
<name>A0A0B0PMY6_GOSAR</name>
<dbReference type="AlphaFoldDB" id="A0A0B0PMY6"/>
<keyword evidence="2" id="KW-1185">Reference proteome</keyword>
<evidence type="ECO:0000313" key="2">
    <source>
        <dbReference type="Proteomes" id="UP000032142"/>
    </source>
</evidence>
<sequence length="28" mass="3476">MANVMNMNMYICGKAEWLMRNVYEMDMW</sequence>
<gene>
    <name evidence="1" type="ORF">F383_33605</name>
</gene>
<proteinExistence type="predicted"/>
<reference evidence="2" key="1">
    <citation type="submission" date="2014-09" db="EMBL/GenBank/DDBJ databases">
        <authorList>
            <person name="Mudge J."/>
            <person name="Ramaraj T."/>
            <person name="Lindquist I.E."/>
            <person name="Bharti A.K."/>
            <person name="Sundararajan A."/>
            <person name="Cameron C.T."/>
            <person name="Woodward J.E."/>
            <person name="May G.D."/>
            <person name="Brubaker C."/>
            <person name="Broadhvest J."/>
            <person name="Wilkins T.A."/>
        </authorList>
    </citation>
    <scope>NUCLEOTIDE SEQUENCE</scope>
    <source>
        <strain evidence="2">cv. AKA8401</strain>
    </source>
</reference>
<dbReference type="Proteomes" id="UP000032142">
    <property type="component" value="Unassembled WGS sequence"/>
</dbReference>
<organism evidence="1 2">
    <name type="scientific">Gossypium arboreum</name>
    <name type="common">Tree cotton</name>
    <name type="synonym">Gossypium nanking</name>
    <dbReference type="NCBI Taxonomy" id="29729"/>
    <lineage>
        <taxon>Eukaryota</taxon>
        <taxon>Viridiplantae</taxon>
        <taxon>Streptophyta</taxon>
        <taxon>Embryophyta</taxon>
        <taxon>Tracheophyta</taxon>
        <taxon>Spermatophyta</taxon>
        <taxon>Magnoliopsida</taxon>
        <taxon>eudicotyledons</taxon>
        <taxon>Gunneridae</taxon>
        <taxon>Pentapetalae</taxon>
        <taxon>rosids</taxon>
        <taxon>malvids</taxon>
        <taxon>Malvales</taxon>
        <taxon>Malvaceae</taxon>
        <taxon>Malvoideae</taxon>
        <taxon>Gossypium</taxon>
    </lineage>
</organism>